<evidence type="ECO:0000259" key="8">
    <source>
        <dbReference type="Pfam" id="PF07687"/>
    </source>
</evidence>
<name>A0A1H8Y0L3_9FIRM</name>
<dbReference type="GO" id="GO:0046872">
    <property type="term" value="F:metal ion binding"/>
    <property type="evidence" value="ECO:0007669"/>
    <property type="project" value="UniProtKB-UniRule"/>
</dbReference>
<dbReference type="SUPFAM" id="SSF53187">
    <property type="entry name" value="Zn-dependent exopeptidases"/>
    <property type="match status" value="1"/>
</dbReference>
<dbReference type="Proteomes" id="UP000198847">
    <property type="component" value="Unassembled WGS sequence"/>
</dbReference>
<keyword evidence="4" id="KW-0862">Zinc</keyword>
<evidence type="ECO:0000256" key="5">
    <source>
        <dbReference type="PIRNR" id="PIRNR001123"/>
    </source>
</evidence>
<dbReference type="OrthoDB" id="9804934at2"/>
<dbReference type="GO" id="GO:0004177">
    <property type="term" value="F:aminopeptidase activity"/>
    <property type="evidence" value="ECO:0007669"/>
    <property type="project" value="UniProtKB-UniRule"/>
</dbReference>
<evidence type="ECO:0000256" key="7">
    <source>
        <dbReference type="PIRSR" id="PIRSR001123-2"/>
    </source>
</evidence>
<dbReference type="SUPFAM" id="SSF55031">
    <property type="entry name" value="Bacterial exopeptidase dimerisation domain"/>
    <property type="match status" value="1"/>
</dbReference>
<keyword evidence="10" id="KW-1185">Reference proteome</keyword>
<feature type="domain" description="Peptidase M20 dimerisation" evidence="8">
    <location>
        <begin position="180"/>
        <end position="274"/>
    </location>
</feature>
<feature type="binding site" evidence="7">
    <location>
        <position position="141"/>
    </location>
    <ligand>
        <name>Zn(2+)</name>
        <dbReference type="ChEBI" id="CHEBI:29105"/>
        <label>2</label>
    </ligand>
</feature>
<dbReference type="Gene3D" id="3.30.70.360">
    <property type="match status" value="1"/>
</dbReference>
<feature type="binding site" evidence="7">
    <location>
        <position position="107"/>
    </location>
    <ligand>
        <name>Zn(2+)</name>
        <dbReference type="ChEBI" id="CHEBI:29105"/>
        <label>2</label>
    </ligand>
</feature>
<sequence>MIKCERMLSEFFELVKISCPSRDERKVADLLFSRLEKLGLKVEEDQAGKAIAGNTGNLIALLAGNVSGAPTVLFTAHLDCVEPCSGIEPVIDKGIIRSSGNTILGSDDKAGVVAIMEALRVVTEKGLPHGDIQVVFTVSEEAGLDGSKHVAQSKLKADFGYALDSSGSPGEIITKAPGQNQINVVVRGKTAHAGVAPEEGINAIVVAGKALAKIKQGRIDEETTANIGVIKGGQATNIVPDKVEMACEARSRNMDKLAAQTEHMKVVFEETAKENGCRAEVAVETAYGSFVLEDNSPVVALAVKAAESIGLEPVLKATGGGSDANYFNSYGIPTAVLGVGMSKVHTTEEYIKEVDLYKAGEYVLAIIKAAAEQNKTR</sequence>
<reference evidence="9 10" key="1">
    <citation type="submission" date="2016-10" db="EMBL/GenBank/DDBJ databases">
        <authorList>
            <person name="de Groot N.N."/>
        </authorList>
    </citation>
    <scope>NUCLEOTIDE SEQUENCE [LARGE SCALE GENOMIC DNA]</scope>
    <source>
        <strain evidence="9 10">DSM 13305</strain>
    </source>
</reference>
<feature type="active site" description="Proton acceptor" evidence="6">
    <location>
        <position position="140"/>
    </location>
</feature>
<comment type="cofactor">
    <cofactor evidence="7">
        <name>a divalent metal cation</name>
        <dbReference type="ChEBI" id="CHEBI:60240"/>
    </cofactor>
    <text evidence="7">Binds 2 divalent metal cations per subunit.</text>
</comment>
<dbReference type="STRING" id="112903.SAMN04490178_13532"/>
<dbReference type="InterPro" id="IPR010162">
    <property type="entry name" value="PepT-like"/>
</dbReference>
<evidence type="ECO:0000313" key="10">
    <source>
        <dbReference type="Proteomes" id="UP000198847"/>
    </source>
</evidence>
<proteinExistence type="inferred from homology"/>
<evidence type="ECO:0000256" key="1">
    <source>
        <dbReference type="ARBA" id="ARBA00001947"/>
    </source>
</evidence>
<evidence type="ECO:0000313" key="9">
    <source>
        <dbReference type="EMBL" id="SEP45533.1"/>
    </source>
</evidence>
<organism evidence="9 10">
    <name type="scientific">Propionispora vibrioides</name>
    <dbReference type="NCBI Taxonomy" id="112903"/>
    <lineage>
        <taxon>Bacteria</taxon>
        <taxon>Bacillati</taxon>
        <taxon>Bacillota</taxon>
        <taxon>Negativicutes</taxon>
        <taxon>Selenomonadales</taxon>
        <taxon>Sporomusaceae</taxon>
        <taxon>Propionispora</taxon>
    </lineage>
</organism>
<evidence type="ECO:0000256" key="6">
    <source>
        <dbReference type="PIRSR" id="PIRSR001123-1"/>
    </source>
</evidence>
<protein>
    <submittedName>
        <fullName evidence="9">Peptidase T-like protein</fullName>
    </submittedName>
</protein>
<dbReference type="NCBIfam" id="TIGR01883">
    <property type="entry name" value="PepT-like"/>
    <property type="match status" value="1"/>
</dbReference>
<dbReference type="Pfam" id="PF01546">
    <property type="entry name" value="Peptidase_M20"/>
    <property type="match status" value="1"/>
</dbReference>
<keyword evidence="3" id="KW-0378">Hydrolase</keyword>
<evidence type="ECO:0000256" key="2">
    <source>
        <dbReference type="ARBA" id="ARBA00022723"/>
    </source>
</evidence>
<keyword evidence="2 7" id="KW-0479">Metal-binding</keyword>
<feature type="binding site" evidence="7">
    <location>
        <position position="107"/>
    </location>
    <ligand>
        <name>Zn(2+)</name>
        <dbReference type="ChEBI" id="CHEBI:29105"/>
        <label>1</label>
    </ligand>
</feature>
<accession>A0A1H8Y0L3</accession>
<comment type="cofactor">
    <cofactor evidence="1">
        <name>Zn(2+)</name>
        <dbReference type="ChEBI" id="CHEBI:29105"/>
    </cofactor>
</comment>
<dbReference type="InterPro" id="IPR036264">
    <property type="entry name" value="Bact_exopeptidase_dim_dom"/>
</dbReference>
<dbReference type="InterPro" id="IPR008007">
    <property type="entry name" value="Peptidase_M42"/>
</dbReference>
<feature type="binding site" evidence="7">
    <location>
        <position position="164"/>
    </location>
    <ligand>
        <name>Zn(2+)</name>
        <dbReference type="ChEBI" id="CHEBI:29105"/>
        <label>1</label>
    </ligand>
</feature>
<comment type="similarity">
    <text evidence="5">Belongs to the peptidase M42 family.</text>
</comment>
<gene>
    <name evidence="9" type="ORF">SAMN04490178_13532</name>
</gene>
<evidence type="ECO:0000256" key="4">
    <source>
        <dbReference type="ARBA" id="ARBA00022833"/>
    </source>
</evidence>
<dbReference type="PANTHER" id="PTHR42994:SF2">
    <property type="entry name" value="PEPTIDASE"/>
    <property type="match status" value="1"/>
</dbReference>
<dbReference type="Pfam" id="PF07687">
    <property type="entry name" value="M20_dimer"/>
    <property type="match status" value="1"/>
</dbReference>
<evidence type="ECO:0000256" key="3">
    <source>
        <dbReference type="ARBA" id="ARBA00022801"/>
    </source>
</evidence>
<dbReference type="AlphaFoldDB" id="A0A1H8Y0L3"/>
<dbReference type="EMBL" id="FODY01000035">
    <property type="protein sequence ID" value="SEP45533.1"/>
    <property type="molecule type" value="Genomic_DNA"/>
</dbReference>
<dbReference type="PANTHER" id="PTHR42994">
    <property type="entry name" value="PEPTIDASE T"/>
    <property type="match status" value="1"/>
</dbReference>
<dbReference type="InterPro" id="IPR011650">
    <property type="entry name" value="Peptidase_M20_dimer"/>
</dbReference>
<dbReference type="RefSeq" id="WP_091751721.1">
    <property type="nucleotide sequence ID" value="NZ_FODY01000035.1"/>
</dbReference>
<dbReference type="Gene3D" id="3.40.630.10">
    <property type="entry name" value="Zn peptidases"/>
    <property type="match status" value="1"/>
</dbReference>
<dbReference type="PIRSF" id="PIRSF001123">
    <property type="entry name" value="PepA_GA"/>
    <property type="match status" value="1"/>
</dbReference>
<dbReference type="InterPro" id="IPR002933">
    <property type="entry name" value="Peptidase_M20"/>
</dbReference>